<feature type="transmembrane region" description="Helical" evidence="6">
    <location>
        <begin position="108"/>
        <end position="125"/>
    </location>
</feature>
<accession>A0A516PUR6</accession>
<keyword evidence="3 6" id="KW-0812">Transmembrane</keyword>
<sequence length="218" mass="23235">MAADTEGTLVRLPAPADPAALGLGGFALTTFVLSVHNAGWAPDLTWLGLAFFYGGIAQFTAGMWEFRNRNTFGAAAFGSYGAFWMSLAFFVLLDLFGKIPAGDVTTDLGWYVVAFAIFNTYMMFWSLRVNVAVFGVFLVLEITEILLAIGYFTGIALITKIGGYAGILDALIAWYASAAVVIGTMTDHTVLPVGKPLWTDHPHSPGATAAPGREAHAT</sequence>
<dbReference type="EMBL" id="CP041692">
    <property type="protein sequence ID" value="QDP94899.1"/>
    <property type="molecule type" value="Genomic_DNA"/>
</dbReference>
<evidence type="ECO:0000256" key="6">
    <source>
        <dbReference type="SAM" id="Phobius"/>
    </source>
</evidence>
<feature type="transmembrane region" description="Helical" evidence="6">
    <location>
        <begin position="46"/>
        <end position="66"/>
    </location>
</feature>
<feature type="transmembrane region" description="Helical" evidence="6">
    <location>
        <begin position="164"/>
        <end position="185"/>
    </location>
</feature>
<keyword evidence="4 6" id="KW-1133">Transmembrane helix</keyword>
<dbReference type="Proteomes" id="UP000319263">
    <property type="component" value="Chromosome"/>
</dbReference>
<evidence type="ECO:0000256" key="2">
    <source>
        <dbReference type="ARBA" id="ARBA00005587"/>
    </source>
</evidence>
<feature type="transmembrane region" description="Helical" evidence="6">
    <location>
        <begin position="131"/>
        <end position="152"/>
    </location>
</feature>
<dbReference type="KEGG" id="mik:FOE78_02280"/>
<evidence type="ECO:0000313" key="8">
    <source>
        <dbReference type="Proteomes" id="UP000319263"/>
    </source>
</evidence>
<evidence type="ECO:0000256" key="5">
    <source>
        <dbReference type="ARBA" id="ARBA00023136"/>
    </source>
</evidence>
<dbReference type="PANTHER" id="PTHR31123">
    <property type="entry name" value="ACCUMULATION OF DYADS PROTEIN 2-RELATED"/>
    <property type="match status" value="1"/>
</dbReference>
<dbReference type="GO" id="GO:0005886">
    <property type="term" value="C:plasma membrane"/>
    <property type="evidence" value="ECO:0007669"/>
    <property type="project" value="TreeGrafter"/>
</dbReference>
<dbReference type="PANTHER" id="PTHR31123:SF1">
    <property type="entry name" value="ACCUMULATION OF DYADS PROTEIN 2-RELATED"/>
    <property type="match status" value="1"/>
</dbReference>
<comment type="similarity">
    <text evidence="2">Belongs to the acetate uptake transporter (AceTr) (TC 2.A.96) family.</text>
</comment>
<dbReference type="InterPro" id="IPR000791">
    <property type="entry name" value="Gpr1/Fun34/SatP-like"/>
</dbReference>
<comment type="subcellular location">
    <subcellularLocation>
        <location evidence="1">Membrane</location>
        <topology evidence="1">Multi-pass membrane protein</topology>
    </subcellularLocation>
</comment>
<proteinExistence type="inferred from homology"/>
<evidence type="ECO:0000256" key="4">
    <source>
        <dbReference type="ARBA" id="ARBA00022989"/>
    </source>
</evidence>
<feature type="transmembrane region" description="Helical" evidence="6">
    <location>
        <begin position="20"/>
        <end position="39"/>
    </location>
</feature>
<evidence type="ECO:0000256" key="1">
    <source>
        <dbReference type="ARBA" id="ARBA00004141"/>
    </source>
</evidence>
<dbReference type="AlphaFoldDB" id="A0A516PUR6"/>
<dbReference type="OrthoDB" id="9787939at2"/>
<dbReference type="NCBIfam" id="NF038013">
    <property type="entry name" value="AceTr_1"/>
    <property type="match status" value="1"/>
</dbReference>
<gene>
    <name evidence="7" type="ORF">FOE78_02280</name>
</gene>
<keyword evidence="8" id="KW-1185">Reference proteome</keyword>
<organism evidence="7 8">
    <name type="scientific">Microlunatus elymi</name>
    <dbReference type="NCBI Taxonomy" id="2596828"/>
    <lineage>
        <taxon>Bacteria</taxon>
        <taxon>Bacillati</taxon>
        <taxon>Actinomycetota</taxon>
        <taxon>Actinomycetes</taxon>
        <taxon>Propionibacteriales</taxon>
        <taxon>Propionibacteriaceae</taxon>
        <taxon>Microlunatus</taxon>
    </lineage>
</organism>
<protein>
    <submittedName>
        <fullName evidence="7">Uncharacterized protein</fullName>
    </submittedName>
</protein>
<evidence type="ECO:0000313" key="7">
    <source>
        <dbReference type="EMBL" id="QDP94899.1"/>
    </source>
</evidence>
<dbReference type="RefSeq" id="WP_143984884.1">
    <property type="nucleotide sequence ID" value="NZ_CP041692.1"/>
</dbReference>
<name>A0A516PUR6_9ACTN</name>
<dbReference type="GO" id="GO:0015123">
    <property type="term" value="F:acetate transmembrane transporter activity"/>
    <property type="evidence" value="ECO:0007669"/>
    <property type="project" value="TreeGrafter"/>
</dbReference>
<keyword evidence="5 6" id="KW-0472">Membrane</keyword>
<dbReference type="InterPro" id="IPR051633">
    <property type="entry name" value="AceTr"/>
</dbReference>
<evidence type="ECO:0000256" key="3">
    <source>
        <dbReference type="ARBA" id="ARBA00022692"/>
    </source>
</evidence>
<dbReference type="Pfam" id="PF01184">
    <property type="entry name" value="Gpr1_Fun34_YaaH"/>
    <property type="match status" value="1"/>
</dbReference>
<feature type="transmembrane region" description="Helical" evidence="6">
    <location>
        <begin position="72"/>
        <end position="96"/>
    </location>
</feature>
<reference evidence="7 8" key="1">
    <citation type="submission" date="2019-07" db="EMBL/GenBank/DDBJ databases">
        <title>Microlunatus dokdonensis sp. nov. isolated from the rhizospheric soil of the wild plant Elymus tsukushiensis.</title>
        <authorList>
            <person name="Ghim S.-Y."/>
            <person name="Hwang Y.-J."/>
            <person name="Son J.-S."/>
            <person name="Shin J.-H."/>
        </authorList>
    </citation>
    <scope>NUCLEOTIDE SEQUENCE [LARGE SCALE GENOMIC DNA]</scope>
    <source>
        <strain evidence="7 8">KUDC0627</strain>
    </source>
</reference>